<dbReference type="FunFam" id="1.10.10.10:FF:000056">
    <property type="entry name" value="IclR family transcriptional regulator"/>
    <property type="match status" value="1"/>
</dbReference>
<dbReference type="Gene3D" id="3.30.450.40">
    <property type="match status" value="1"/>
</dbReference>
<evidence type="ECO:0000313" key="10">
    <source>
        <dbReference type="Proteomes" id="UP000630097"/>
    </source>
</evidence>
<feature type="domain" description="HTH iclR-type" evidence="7">
    <location>
        <begin position="10"/>
        <end position="71"/>
    </location>
</feature>
<dbReference type="PROSITE" id="PS51077">
    <property type="entry name" value="HTH_ICLR"/>
    <property type="match status" value="1"/>
</dbReference>
<dbReference type="InterPro" id="IPR050707">
    <property type="entry name" value="HTH_MetabolicPath_Reg"/>
</dbReference>
<dbReference type="Gene3D" id="1.10.10.10">
    <property type="entry name" value="Winged helix-like DNA-binding domain superfamily/Winged helix DNA-binding domain"/>
    <property type="match status" value="1"/>
</dbReference>
<dbReference type="PANTHER" id="PTHR30136">
    <property type="entry name" value="HELIX-TURN-HELIX TRANSCRIPTIONAL REGULATOR, ICLR FAMILY"/>
    <property type="match status" value="1"/>
</dbReference>
<sequence>MADTAPSDLIRSVSRALRVLEQVTRSERPLTVKALARRCELNLSTTYHLVRTLSYEGYLTRCPSGEYTIGPQIAERFHELIGAFHRPPRASSVLHHLASVTGHTAYLARLSHGRLFVLDVAEGPRSPWLEDLQAGLETAPHATALGKALLLTLSPGTRRRILAEYGMRPFTSTTPTRPEDLEAELSGLNPGELVEEHGQFRATVACAGVAVPYGGRGACLAVGISTHGLDLPGLAVSHLRQAAADLRLAATS</sequence>
<dbReference type="InterPro" id="IPR005471">
    <property type="entry name" value="Tscrpt_reg_IclR_N"/>
</dbReference>
<dbReference type="InterPro" id="IPR029016">
    <property type="entry name" value="GAF-like_dom_sf"/>
</dbReference>
<evidence type="ECO:0000256" key="6">
    <source>
        <dbReference type="ARBA" id="ARBA00070406"/>
    </source>
</evidence>
<accession>A0A8J3PXE2</accession>
<comment type="caution">
    <text evidence="9">The sequence shown here is derived from an EMBL/GenBank/DDBJ whole genome shotgun (WGS) entry which is preliminary data.</text>
</comment>
<keyword evidence="10" id="KW-1185">Reference proteome</keyword>
<dbReference type="Proteomes" id="UP000630097">
    <property type="component" value="Unassembled WGS sequence"/>
</dbReference>
<keyword evidence="3" id="KW-0238">DNA-binding</keyword>
<organism evidence="9 10">
    <name type="scientific">Planotetraspora kaengkrachanensis</name>
    <dbReference type="NCBI Taxonomy" id="575193"/>
    <lineage>
        <taxon>Bacteria</taxon>
        <taxon>Bacillati</taxon>
        <taxon>Actinomycetota</taxon>
        <taxon>Actinomycetes</taxon>
        <taxon>Streptosporangiales</taxon>
        <taxon>Streptosporangiaceae</taxon>
        <taxon>Planotetraspora</taxon>
    </lineage>
</organism>
<reference evidence="9 10" key="1">
    <citation type="submission" date="2021-01" db="EMBL/GenBank/DDBJ databases">
        <title>Whole genome shotgun sequence of Planotetraspora kaengkrachanensis NBRC 104272.</title>
        <authorList>
            <person name="Komaki H."/>
            <person name="Tamura T."/>
        </authorList>
    </citation>
    <scope>NUCLEOTIDE SEQUENCE [LARGE SCALE GENOMIC DNA]</scope>
    <source>
        <strain evidence="9 10">NBRC 104272</strain>
    </source>
</reference>
<dbReference type="PANTHER" id="PTHR30136:SF24">
    <property type="entry name" value="HTH-TYPE TRANSCRIPTIONAL REPRESSOR ALLR"/>
    <property type="match status" value="1"/>
</dbReference>
<dbReference type="GO" id="GO:0003677">
    <property type="term" value="F:DNA binding"/>
    <property type="evidence" value="ECO:0007669"/>
    <property type="project" value="UniProtKB-KW"/>
</dbReference>
<dbReference type="RefSeq" id="WP_203886162.1">
    <property type="nucleotide sequence ID" value="NZ_BAABHH010000024.1"/>
</dbReference>
<dbReference type="EMBL" id="BONV01000033">
    <property type="protein sequence ID" value="GIG82838.1"/>
    <property type="molecule type" value="Genomic_DNA"/>
</dbReference>
<dbReference type="Pfam" id="PF01614">
    <property type="entry name" value="IclR_C"/>
    <property type="match status" value="1"/>
</dbReference>
<dbReference type="SUPFAM" id="SSF55781">
    <property type="entry name" value="GAF domain-like"/>
    <property type="match status" value="1"/>
</dbReference>
<dbReference type="SMART" id="SM00346">
    <property type="entry name" value="HTH_ICLR"/>
    <property type="match status" value="1"/>
</dbReference>
<name>A0A8J3PXE2_9ACTN</name>
<dbReference type="AlphaFoldDB" id="A0A8J3PXE2"/>
<evidence type="ECO:0000313" key="9">
    <source>
        <dbReference type="EMBL" id="GIG82838.1"/>
    </source>
</evidence>
<evidence type="ECO:0000256" key="4">
    <source>
        <dbReference type="ARBA" id="ARBA00023163"/>
    </source>
</evidence>
<evidence type="ECO:0000256" key="2">
    <source>
        <dbReference type="ARBA" id="ARBA00023015"/>
    </source>
</evidence>
<gene>
    <name evidence="9" type="ORF">Pka01_59650</name>
</gene>
<proteinExistence type="predicted"/>
<keyword evidence="4" id="KW-0804">Transcription</keyword>
<dbReference type="GO" id="GO:0045892">
    <property type="term" value="P:negative regulation of DNA-templated transcription"/>
    <property type="evidence" value="ECO:0007669"/>
    <property type="project" value="TreeGrafter"/>
</dbReference>
<evidence type="ECO:0000259" key="7">
    <source>
        <dbReference type="PROSITE" id="PS51077"/>
    </source>
</evidence>
<evidence type="ECO:0000256" key="3">
    <source>
        <dbReference type="ARBA" id="ARBA00023125"/>
    </source>
</evidence>
<evidence type="ECO:0000259" key="8">
    <source>
        <dbReference type="PROSITE" id="PS51078"/>
    </source>
</evidence>
<comment type="function">
    <text evidence="5">May be an activator protein for the gylABX operon.</text>
</comment>
<dbReference type="InterPro" id="IPR014757">
    <property type="entry name" value="Tscrpt_reg_IclR_C"/>
</dbReference>
<dbReference type="GO" id="GO:0006071">
    <property type="term" value="P:glycerol metabolic process"/>
    <property type="evidence" value="ECO:0007669"/>
    <property type="project" value="UniProtKB-KW"/>
</dbReference>
<keyword evidence="2" id="KW-0805">Transcription regulation</keyword>
<dbReference type="GO" id="GO:0003700">
    <property type="term" value="F:DNA-binding transcription factor activity"/>
    <property type="evidence" value="ECO:0007669"/>
    <property type="project" value="TreeGrafter"/>
</dbReference>
<feature type="domain" description="IclR-ED" evidence="8">
    <location>
        <begin position="72"/>
        <end position="252"/>
    </location>
</feature>
<dbReference type="InterPro" id="IPR036388">
    <property type="entry name" value="WH-like_DNA-bd_sf"/>
</dbReference>
<dbReference type="SUPFAM" id="SSF46785">
    <property type="entry name" value="Winged helix' DNA-binding domain"/>
    <property type="match status" value="1"/>
</dbReference>
<evidence type="ECO:0000256" key="1">
    <source>
        <dbReference type="ARBA" id="ARBA00022798"/>
    </source>
</evidence>
<keyword evidence="1" id="KW-0319">Glycerol metabolism</keyword>
<dbReference type="InterPro" id="IPR036390">
    <property type="entry name" value="WH_DNA-bd_sf"/>
</dbReference>
<dbReference type="Pfam" id="PF09339">
    <property type="entry name" value="HTH_IclR"/>
    <property type="match status" value="1"/>
</dbReference>
<evidence type="ECO:0000256" key="5">
    <source>
        <dbReference type="ARBA" id="ARBA00058938"/>
    </source>
</evidence>
<protein>
    <recommendedName>
        <fullName evidence="6">Glycerol operon regulatory protein</fullName>
    </recommendedName>
</protein>
<dbReference type="PROSITE" id="PS51078">
    <property type="entry name" value="ICLR_ED"/>
    <property type="match status" value="1"/>
</dbReference>